<name>A0AA96WXP4_9CYAN</name>
<feature type="transmembrane region" description="Helical" evidence="8">
    <location>
        <begin position="248"/>
        <end position="268"/>
    </location>
</feature>
<feature type="compositionally biased region" description="Polar residues" evidence="7">
    <location>
        <begin position="23"/>
        <end position="45"/>
    </location>
</feature>
<dbReference type="InterPro" id="IPR010290">
    <property type="entry name" value="TM_effector"/>
</dbReference>
<dbReference type="EMBL" id="CP053586">
    <property type="protein sequence ID" value="WNZ26382.1"/>
    <property type="molecule type" value="Genomic_DNA"/>
</dbReference>
<dbReference type="PROSITE" id="PS50850">
    <property type="entry name" value="MFS"/>
    <property type="match status" value="1"/>
</dbReference>
<evidence type="ECO:0000256" key="2">
    <source>
        <dbReference type="ARBA" id="ARBA00022448"/>
    </source>
</evidence>
<evidence type="ECO:0000313" key="10">
    <source>
        <dbReference type="EMBL" id="WNZ26382.1"/>
    </source>
</evidence>
<evidence type="ECO:0000256" key="1">
    <source>
        <dbReference type="ARBA" id="ARBA00004651"/>
    </source>
</evidence>
<feature type="compositionally biased region" description="Low complexity" evidence="7">
    <location>
        <begin position="59"/>
        <end position="68"/>
    </location>
</feature>
<dbReference type="PANTHER" id="PTHR43266">
    <property type="entry name" value="MACROLIDE-EFFLUX PROTEIN"/>
    <property type="match status" value="1"/>
</dbReference>
<feature type="transmembrane region" description="Helical" evidence="8">
    <location>
        <begin position="385"/>
        <end position="407"/>
    </location>
</feature>
<keyword evidence="3" id="KW-1003">Cell membrane</keyword>
<dbReference type="InterPro" id="IPR036259">
    <property type="entry name" value="MFS_trans_sf"/>
</dbReference>
<dbReference type="InterPro" id="IPR020846">
    <property type="entry name" value="MFS_dom"/>
</dbReference>
<reference evidence="10" key="1">
    <citation type="submission" date="2020-05" db="EMBL/GenBank/DDBJ databases">
        <authorList>
            <person name="Zhu T."/>
            <person name="Keshari N."/>
            <person name="Lu X."/>
        </authorList>
    </citation>
    <scope>NUCLEOTIDE SEQUENCE</scope>
    <source>
        <strain evidence="10">NK1-12</strain>
    </source>
</reference>
<feature type="compositionally biased region" description="Polar residues" evidence="7">
    <location>
        <begin position="111"/>
        <end position="126"/>
    </location>
</feature>
<feature type="transmembrane region" description="Helical" evidence="8">
    <location>
        <begin position="289"/>
        <end position="313"/>
    </location>
</feature>
<dbReference type="CDD" id="cd06173">
    <property type="entry name" value="MFS_MefA_like"/>
    <property type="match status" value="1"/>
</dbReference>
<organism evidence="10">
    <name type="scientific">Leptolyngbya sp. NK1-12</name>
    <dbReference type="NCBI Taxonomy" id="2547451"/>
    <lineage>
        <taxon>Bacteria</taxon>
        <taxon>Bacillati</taxon>
        <taxon>Cyanobacteriota</taxon>
        <taxon>Cyanophyceae</taxon>
        <taxon>Leptolyngbyales</taxon>
        <taxon>Leptolyngbyaceae</taxon>
        <taxon>Leptolyngbya group</taxon>
        <taxon>Leptolyngbya</taxon>
    </lineage>
</organism>
<keyword evidence="6 8" id="KW-0472">Membrane</keyword>
<dbReference type="GO" id="GO:0022857">
    <property type="term" value="F:transmembrane transporter activity"/>
    <property type="evidence" value="ECO:0007669"/>
    <property type="project" value="InterPro"/>
</dbReference>
<dbReference type="Pfam" id="PF05977">
    <property type="entry name" value="MFS_3"/>
    <property type="match status" value="1"/>
</dbReference>
<proteinExistence type="predicted"/>
<evidence type="ECO:0000256" key="6">
    <source>
        <dbReference type="ARBA" id="ARBA00023136"/>
    </source>
</evidence>
<feature type="domain" description="Major facilitator superfamily (MFS) profile" evidence="9">
    <location>
        <begin position="374"/>
        <end position="568"/>
    </location>
</feature>
<evidence type="ECO:0000256" key="3">
    <source>
        <dbReference type="ARBA" id="ARBA00022475"/>
    </source>
</evidence>
<feature type="transmembrane region" description="Helical" evidence="8">
    <location>
        <begin position="333"/>
        <end position="350"/>
    </location>
</feature>
<feature type="transmembrane region" description="Helical" evidence="8">
    <location>
        <begin position="157"/>
        <end position="175"/>
    </location>
</feature>
<keyword evidence="2" id="KW-0813">Transport</keyword>
<feature type="transmembrane region" description="Helical" evidence="8">
    <location>
        <begin position="474"/>
        <end position="496"/>
    </location>
</feature>
<comment type="subcellular location">
    <subcellularLocation>
        <location evidence="1">Cell membrane</location>
        <topology evidence="1">Multi-pass membrane protein</topology>
    </subcellularLocation>
</comment>
<feature type="compositionally biased region" description="Low complexity" evidence="7">
    <location>
        <begin position="76"/>
        <end position="93"/>
    </location>
</feature>
<sequence>MGKDENRGRYGTASGWRPPASDLSPSVWQTNTERNGNTDETNWSAKWQAPASEQPALSPPETTETTPPAVGKTYDLGSSNNSSNNGLVNTVNSKADTESDNTLDSGFDGPFSNNGRATQVASTEPTTALEEPERGLLPVLRNRNFLTLWSGQVFSQLADKVYLVLMIALIASRFQSEGQTISGWVSSLMIAFTIPAVLFGSVAGVFVDHWRKRAVLVTTNLLRGGLVLGLPVWLWLTHGWATIGGLPVGFLVVLGITLLVSTLTQFFAPAEQAVIPLIVDRRHLLSANSLYTMTMMASVIVGFALGEPLLALADQLFAPLVQQLHIGADMGKELLVGGSYTIAGLLLMLLKTNEKSVDVHEELPDVWQNIKDGVYYLGQQGRVRAALIAQVILFSIFAALAVLAVRLAELMPEIKSSQFGFLLAAGGVGMAIGAILVGQFGQRFSRAQLSLYGSIGIAGTLAAVSFFAQHLFPTLPLLVVMGACAAIAGVPMQTAIQEETPEEMRGKVFGLQNNAINIALSLPLALAGIAETWFGLQAVFLGLAILAIGGGILTWSISRGHNSSKITP</sequence>
<dbReference type="GO" id="GO:0005886">
    <property type="term" value="C:plasma membrane"/>
    <property type="evidence" value="ECO:0007669"/>
    <property type="project" value="UniProtKB-SubCell"/>
</dbReference>
<evidence type="ECO:0000259" key="9">
    <source>
        <dbReference type="PROSITE" id="PS50850"/>
    </source>
</evidence>
<feature type="region of interest" description="Disordered" evidence="7">
    <location>
        <begin position="1"/>
        <end position="131"/>
    </location>
</feature>
<keyword evidence="5 8" id="KW-1133">Transmembrane helix</keyword>
<evidence type="ECO:0000256" key="4">
    <source>
        <dbReference type="ARBA" id="ARBA00022692"/>
    </source>
</evidence>
<feature type="transmembrane region" description="Helical" evidence="8">
    <location>
        <begin position="536"/>
        <end position="557"/>
    </location>
</feature>
<dbReference type="AlphaFoldDB" id="A0AA96WXP4"/>
<feature type="transmembrane region" description="Helical" evidence="8">
    <location>
        <begin position="214"/>
        <end position="236"/>
    </location>
</feature>
<dbReference type="SUPFAM" id="SSF103473">
    <property type="entry name" value="MFS general substrate transporter"/>
    <property type="match status" value="1"/>
</dbReference>
<feature type="transmembrane region" description="Helical" evidence="8">
    <location>
        <begin position="181"/>
        <end position="207"/>
    </location>
</feature>
<accession>A0AA96WXP4</accession>
<feature type="transmembrane region" description="Helical" evidence="8">
    <location>
        <begin position="508"/>
        <end position="530"/>
    </location>
</feature>
<evidence type="ECO:0000256" key="5">
    <source>
        <dbReference type="ARBA" id="ARBA00022989"/>
    </source>
</evidence>
<gene>
    <name evidence="10" type="ORF">HJG54_01880</name>
</gene>
<dbReference type="PANTHER" id="PTHR43266:SF2">
    <property type="entry name" value="MAJOR FACILITATOR SUPERFAMILY (MFS) PROFILE DOMAIN-CONTAINING PROTEIN"/>
    <property type="match status" value="1"/>
</dbReference>
<evidence type="ECO:0000256" key="8">
    <source>
        <dbReference type="SAM" id="Phobius"/>
    </source>
</evidence>
<evidence type="ECO:0000256" key="7">
    <source>
        <dbReference type="SAM" id="MobiDB-lite"/>
    </source>
</evidence>
<feature type="transmembrane region" description="Helical" evidence="8">
    <location>
        <begin position="419"/>
        <end position="437"/>
    </location>
</feature>
<keyword evidence="4 8" id="KW-0812">Transmembrane</keyword>
<dbReference type="Gene3D" id="1.20.1250.20">
    <property type="entry name" value="MFS general substrate transporter like domains"/>
    <property type="match status" value="2"/>
</dbReference>
<feature type="transmembrane region" description="Helical" evidence="8">
    <location>
        <begin position="449"/>
        <end position="468"/>
    </location>
</feature>
<protein>
    <submittedName>
        <fullName evidence="10">MFS transporter</fullName>
    </submittedName>
</protein>